<reference evidence="4 5" key="1">
    <citation type="submission" date="2016-03" db="EMBL/GenBank/DDBJ databases">
        <authorList>
            <person name="Ploux O."/>
        </authorList>
    </citation>
    <scope>NUCLEOTIDE SEQUENCE [LARGE SCALE GENOMIC DNA]</scope>
    <source>
        <strain evidence="4 5">UAMH 11012</strain>
    </source>
</reference>
<keyword evidence="2" id="KW-0732">Signal</keyword>
<organism evidence="4 5">
    <name type="scientific">Phialocephala subalpina</name>
    <dbReference type="NCBI Taxonomy" id="576137"/>
    <lineage>
        <taxon>Eukaryota</taxon>
        <taxon>Fungi</taxon>
        <taxon>Dikarya</taxon>
        <taxon>Ascomycota</taxon>
        <taxon>Pezizomycotina</taxon>
        <taxon>Leotiomycetes</taxon>
        <taxon>Helotiales</taxon>
        <taxon>Mollisiaceae</taxon>
        <taxon>Phialocephala</taxon>
        <taxon>Phialocephala fortinii species complex</taxon>
    </lineage>
</organism>
<dbReference type="InterPro" id="IPR003609">
    <property type="entry name" value="Pan_app"/>
</dbReference>
<sequence length="196" mass="19200">MHSFTATILAASALFSAASAGPIFARQVCGAAPAGTTAQTPLTQPSGISTAADCATQCKANPSCQSFLFGLSGGTDKCMLFSVPASSVPAQTGLVAYDISCSSFPSVVPTSANPGGLATSNSGAAGNNGAQPRRRQQQGGAASGNTGANSNGGAAASNAGATNNNGGAATANQGTHGQPHERRPSRKSQPHLHSRS</sequence>
<dbReference type="EMBL" id="FJOG01000019">
    <property type="protein sequence ID" value="CZR61761.1"/>
    <property type="molecule type" value="Genomic_DNA"/>
</dbReference>
<evidence type="ECO:0000256" key="2">
    <source>
        <dbReference type="SAM" id="SignalP"/>
    </source>
</evidence>
<feature type="chain" id="PRO_5012747204" description="Apple domain-containing protein" evidence="2">
    <location>
        <begin position="21"/>
        <end position="196"/>
    </location>
</feature>
<proteinExistence type="predicted"/>
<keyword evidence="5" id="KW-1185">Reference proteome</keyword>
<feature type="region of interest" description="Disordered" evidence="1">
    <location>
        <begin position="115"/>
        <end position="196"/>
    </location>
</feature>
<evidence type="ECO:0000259" key="3">
    <source>
        <dbReference type="PROSITE" id="PS50948"/>
    </source>
</evidence>
<feature type="signal peptide" evidence="2">
    <location>
        <begin position="1"/>
        <end position="20"/>
    </location>
</feature>
<evidence type="ECO:0000313" key="4">
    <source>
        <dbReference type="EMBL" id="CZR61761.1"/>
    </source>
</evidence>
<accession>A0A1L7X9R0</accession>
<evidence type="ECO:0000256" key="1">
    <source>
        <dbReference type="SAM" id="MobiDB-lite"/>
    </source>
</evidence>
<evidence type="ECO:0000313" key="5">
    <source>
        <dbReference type="Proteomes" id="UP000184330"/>
    </source>
</evidence>
<name>A0A1L7X9R0_9HELO</name>
<dbReference type="Gene3D" id="3.50.4.10">
    <property type="entry name" value="Hepatocyte Growth Factor"/>
    <property type="match status" value="1"/>
</dbReference>
<feature type="compositionally biased region" description="Low complexity" evidence="1">
    <location>
        <begin position="127"/>
        <end position="175"/>
    </location>
</feature>
<protein>
    <recommendedName>
        <fullName evidence="3">Apple domain-containing protein</fullName>
    </recommendedName>
</protein>
<feature type="compositionally biased region" description="Basic residues" evidence="1">
    <location>
        <begin position="183"/>
        <end position="196"/>
    </location>
</feature>
<dbReference type="OrthoDB" id="3793367at2759"/>
<gene>
    <name evidence="4" type="ORF">PAC_11658</name>
</gene>
<feature type="domain" description="Apple" evidence="3">
    <location>
        <begin position="29"/>
        <end position="101"/>
    </location>
</feature>
<dbReference type="Proteomes" id="UP000184330">
    <property type="component" value="Unassembled WGS sequence"/>
</dbReference>
<dbReference type="AlphaFoldDB" id="A0A1L7X9R0"/>
<feature type="compositionally biased region" description="Polar residues" evidence="1">
    <location>
        <begin position="115"/>
        <end position="125"/>
    </location>
</feature>
<dbReference type="Pfam" id="PF00024">
    <property type="entry name" value="PAN_1"/>
    <property type="match status" value="1"/>
</dbReference>
<dbReference type="PROSITE" id="PS50948">
    <property type="entry name" value="PAN"/>
    <property type="match status" value="1"/>
</dbReference>